<dbReference type="Proteomes" id="UP001732700">
    <property type="component" value="Unassembled WGS sequence"/>
</dbReference>
<reference evidence="1" key="1">
    <citation type="submission" date="2025-09" db="UniProtKB">
        <authorList>
            <consortium name="EnsemblPlants"/>
        </authorList>
    </citation>
    <scope>IDENTIFICATION</scope>
</reference>
<proteinExistence type="predicted"/>
<evidence type="ECO:0000313" key="1">
    <source>
        <dbReference type="EnsemblPlants" id="AVESA.00010b.r2.UnG1404870.1.CDS"/>
    </source>
</evidence>
<evidence type="ECO:0000313" key="2">
    <source>
        <dbReference type="Proteomes" id="UP001732700"/>
    </source>
</evidence>
<organism evidence="1 2">
    <name type="scientific">Avena sativa</name>
    <name type="common">Oat</name>
    <dbReference type="NCBI Taxonomy" id="4498"/>
    <lineage>
        <taxon>Eukaryota</taxon>
        <taxon>Viridiplantae</taxon>
        <taxon>Streptophyta</taxon>
        <taxon>Embryophyta</taxon>
        <taxon>Tracheophyta</taxon>
        <taxon>Spermatophyta</taxon>
        <taxon>Magnoliopsida</taxon>
        <taxon>Liliopsida</taxon>
        <taxon>Poales</taxon>
        <taxon>Poaceae</taxon>
        <taxon>BOP clade</taxon>
        <taxon>Pooideae</taxon>
        <taxon>Poodae</taxon>
        <taxon>Poeae</taxon>
        <taxon>Poeae Chloroplast Group 1 (Aveneae type)</taxon>
        <taxon>Aveninae</taxon>
        <taxon>Avena</taxon>
    </lineage>
</organism>
<sequence>MAHEDTVPEKILHAAEAEVSTLSVKRRFRLFRQTLPPVLAEAAGSESDARLLVKLIFQTLLLYDDRASRKAVDDMVIEALPISNFMKPFASALVRYMKKDLKDKPLCCFKLLRWSSYLLKFTQFATLYENAFSTLANAQVALSQVLIDGSFRKPQNFKKLFFRLFSECSELYKMYIEVIRKSNISSPAFIRVLLDFTVTSPFLFDHKQVFLDLYVAIILKPNDTPSKAASEAFKPLFLVLEYEDFKSVLLPLCKNMLKRNPEIVLQSIGRLLMMVPVDLRKYFMELMPVILPQAYHFDEPRRLYALNIIAALSHQCSDPDTLDSMFNGIKAILGGPSLPYQKVGMLNALERLSKCSPEQISRLAPSVSSFLLMYYNGNGIEEVKLAALVALGTWASVSSEAVQPDVVLFITAGLKEKYILRKGHLKLIRAICKNSGSLTKVTSLLDHLVQLFKTSFSKGKQRLDVTYALYAISRLAADDAKTKNNPFVENLWSSIAPNEPFVFSFQLFSKLVDHEDCITCMDLIQLLLVDHRQWVKKYFSVESLLQVLIYLVCHPNWEVRKKAYDATAKVLSSSSNLAKDLLFLFTDWLSLLGARMLISEKSDMDSSADSQLPFIPSTGVLVKCLLLVARNVVYHEEGPYSRIISCFHHPCILRSASPVGVWKMLGSKQQNRVVTGLISPKISAICKELISQDGLFSSSEQDQCAALRSLSTLMTILPNDTFTAFEKHFIELPDRALHDGFTKNDIKIFFTEEGQLSNEQGIYVDTAKKSLLKDEASVREGVRHVQKNLALMLRALGELATANRIFARDQLPRLVNCIGPLISSPIVSDTAFHAMLSLARCTPAPLCHWAADIAAALRVIMKEDSKNSPSSGCFERIITRLIVACRKDPLPPATFTFIFPILERILLSSEKTRIHDDLLWILSEHLDPIPPIPRPRILSVLYHALSIGHDLPLIRNMLNKLCLGLKCDDLAQALVGVYAKEVSVRLACLTAIQFVPCHSVQQDLQVSTILLIAVNDPEQDVAKLAKELWVNFSCDVCMDYSGIFNALSHKNYNVRVAAANALGSALFENPDKVQDILSTLISSYIQDIGPEAEFGDTNWYGRQGTALALHSAVKVLNFKDVPIILTFLISRGLDDPNPDVRSRMIDAVILIIDKHGKENISLLCPIFESYFNKMEVDEEISSLFRKCYRVFTAAVAKHLSQGDPTVDNAFEKLLDVLNTPLEAAEPPRNMRMEFSFIPFLEHLKSVEATLFDVVYFEGDLSIALKAHWFVSLGESGIDLYHMLFELIESFHARQRCIQRFSARHIRYIPILNRLVFSEEVRDFPFSLEMYKNNVQDVGAILNSFRYDSRKVAARKRNILELDRYKGKLPPYLSVLLTEIASMGSAVNGWTAKGRSIYDLDLAGKSSPAKIALLLGVDLHYDYLPKSQQDKLRNCLGRVFASWKDLAKTVPTLNAVLDFEIWDSQKKQWVKAYYDEFSVQSLWKCGRNHQTHSNGNQLSEKEIEAIFSFMFYVQLSTITKAIVETYEEPTPDAQKKQNKLNIMQILRMK</sequence>
<keyword evidence="2" id="KW-1185">Reference proteome</keyword>
<dbReference type="EnsemblPlants" id="AVESA.00010b.r2.UnG1404870.1">
    <property type="protein sequence ID" value="AVESA.00010b.r2.UnG1404870.1.CDS"/>
    <property type="gene ID" value="AVESA.00010b.r2.UnG1404870"/>
</dbReference>
<accession>A0ACD6AQE4</accession>
<name>A0ACD6AQE4_AVESA</name>
<protein>
    <submittedName>
        <fullName evidence="1">Uncharacterized protein</fullName>
    </submittedName>
</protein>